<dbReference type="STRING" id="65700.SY86_18710"/>
<evidence type="ECO:0000313" key="3">
    <source>
        <dbReference type="EMBL" id="AXF76068.1"/>
    </source>
</evidence>
<dbReference type="Proteomes" id="UP000264980">
    <property type="component" value="Chromosome"/>
</dbReference>
<name>A0A0M2KDI3_9GAMM</name>
<dbReference type="EMBL" id="CP013970">
    <property type="protein sequence ID" value="AXF75421.1"/>
    <property type="molecule type" value="Genomic_DNA"/>
</dbReference>
<dbReference type="AlphaFoldDB" id="A0A0M2KDI3"/>
<evidence type="ECO:0000313" key="5">
    <source>
        <dbReference type="Proteomes" id="UP000033924"/>
    </source>
</evidence>
<protein>
    <submittedName>
        <fullName evidence="4">Membrane protein</fullName>
    </submittedName>
</protein>
<keyword evidence="1" id="KW-0472">Membrane</keyword>
<dbReference type="EMBL" id="CP013970">
    <property type="protein sequence ID" value="AXF76068.1"/>
    <property type="molecule type" value="Genomic_DNA"/>
</dbReference>
<gene>
    <name evidence="2" type="ORF">AV903_03750</name>
    <name evidence="3" type="ORF">AV903_08415</name>
    <name evidence="4" type="ORF">SY86_18710</name>
</gene>
<evidence type="ECO:0000256" key="1">
    <source>
        <dbReference type="SAM" id="Phobius"/>
    </source>
</evidence>
<keyword evidence="1" id="KW-1133">Transmembrane helix</keyword>
<dbReference type="InterPro" id="IPR057700">
    <property type="entry name" value="DUF7940"/>
</dbReference>
<dbReference type="EMBL" id="JXNU01000003">
    <property type="protein sequence ID" value="KKF36999.1"/>
    <property type="molecule type" value="Genomic_DNA"/>
</dbReference>
<dbReference type="Pfam" id="PF25612">
    <property type="entry name" value="DUF7940"/>
    <property type="match status" value="1"/>
</dbReference>
<organism evidence="4 5">
    <name type="scientific">Erwinia tracheiphila</name>
    <dbReference type="NCBI Taxonomy" id="65700"/>
    <lineage>
        <taxon>Bacteria</taxon>
        <taxon>Pseudomonadati</taxon>
        <taxon>Pseudomonadota</taxon>
        <taxon>Gammaproteobacteria</taxon>
        <taxon>Enterobacterales</taxon>
        <taxon>Erwiniaceae</taxon>
        <taxon>Erwinia</taxon>
    </lineage>
</organism>
<keyword evidence="1" id="KW-0812">Transmembrane</keyword>
<reference evidence="4 5" key="1">
    <citation type="submission" date="2015-01" db="EMBL/GenBank/DDBJ databases">
        <title>Erwinia tracheiphila.</title>
        <authorList>
            <person name="Shapiro L.R."/>
        </authorList>
    </citation>
    <scope>NUCLEOTIDE SEQUENCE [LARGE SCALE GENOMIC DNA]</scope>
    <source>
        <strain evidence="4 5">BuffGH</strain>
    </source>
</reference>
<accession>A0A0M2KDI3</accession>
<keyword evidence="5" id="KW-1185">Reference proteome</keyword>
<sequence>MSLFFFVLISLALVIVLLLVRKYTSLEFVAHTRLLFRTWSVWLASVGAAIGATVQSFPDTALHAWAVLPPDIKGILPPNILSFISPTLVVLAVLAQYVRQPKLKDQRDQLEQQP</sequence>
<reference evidence="2 6" key="2">
    <citation type="submission" date="2016-01" db="EMBL/GenBank/DDBJ databases">
        <authorList>
            <person name="Oliw E.H."/>
        </authorList>
    </citation>
    <scope>NUCLEOTIDE SEQUENCE [LARGE SCALE GENOMIC DNA]</scope>
    <source>
        <strain evidence="2 6">MDcuke</strain>
    </source>
</reference>
<evidence type="ECO:0000313" key="4">
    <source>
        <dbReference type="EMBL" id="KKF36999.1"/>
    </source>
</evidence>
<dbReference type="Proteomes" id="UP000033924">
    <property type="component" value="Unassembled WGS sequence"/>
</dbReference>
<proteinExistence type="predicted"/>
<evidence type="ECO:0000313" key="2">
    <source>
        <dbReference type="EMBL" id="AXF75421.1"/>
    </source>
</evidence>
<dbReference type="PATRIC" id="fig|65700.7.peg.4651"/>
<feature type="transmembrane region" description="Helical" evidence="1">
    <location>
        <begin position="80"/>
        <end position="98"/>
    </location>
</feature>
<evidence type="ECO:0000313" key="6">
    <source>
        <dbReference type="Proteomes" id="UP000264980"/>
    </source>
</evidence>
<dbReference type="RefSeq" id="WP_016191192.1">
    <property type="nucleotide sequence ID" value="NZ_CP013970.1"/>
</dbReference>